<feature type="non-terminal residue" evidence="6">
    <location>
        <position position="97"/>
    </location>
</feature>
<evidence type="ECO:0000256" key="1">
    <source>
        <dbReference type="ARBA" id="ARBA00022691"/>
    </source>
</evidence>
<evidence type="ECO:0000313" key="6">
    <source>
        <dbReference type="EMBL" id="MTV44596.1"/>
    </source>
</evidence>
<dbReference type="GO" id="GO:0051536">
    <property type="term" value="F:iron-sulfur cluster binding"/>
    <property type="evidence" value="ECO:0007669"/>
    <property type="project" value="UniProtKB-KW"/>
</dbReference>
<dbReference type="RefSeq" id="WP_155474404.1">
    <property type="nucleotide sequence ID" value="NZ_WNHU01000550.1"/>
</dbReference>
<dbReference type="InterPro" id="IPR007197">
    <property type="entry name" value="rSAM"/>
</dbReference>
<keyword evidence="3" id="KW-0408">Iron</keyword>
<dbReference type="Gene3D" id="3.20.20.70">
    <property type="entry name" value="Aldolase class I"/>
    <property type="match status" value="1"/>
</dbReference>
<evidence type="ECO:0000256" key="3">
    <source>
        <dbReference type="ARBA" id="ARBA00023004"/>
    </source>
</evidence>
<keyword evidence="1" id="KW-0949">S-adenosyl-L-methionine</keyword>
<feature type="non-terminal residue" evidence="6">
    <location>
        <position position="1"/>
    </location>
</feature>
<comment type="caution">
    <text evidence="6">The sequence shown here is derived from an EMBL/GenBank/DDBJ whole genome shotgun (WGS) entry which is preliminary data.</text>
</comment>
<dbReference type="PANTHER" id="PTHR11228:SF7">
    <property type="entry name" value="PQQA PEPTIDE CYCLASE"/>
    <property type="match status" value="1"/>
</dbReference>
<dbReference type="GO" id="GO:0003824">
    <property type="term" value="F:catalytic activity"/>
    <property type="evidence" value="ECO:0007669"/>
    <property type="project" value="InterPro"/>
</dbReference>
<sequence>ELTGRCNLKCHHCYNSSGDFGRFDIKDDAWLSFFEKLNESYSFPTVNITGGEPMLRKDLLLKVLNIFSNKNPYTRIRIMTNGYYLDKTFLEYLSLIN</sequence>
<dbReference type="CDD" id="cd01335">
    <property type="entry name" value="Radical_SAM"/>
    <property type="match status" value="1"/>
</dbReference>
<dbReference type="InterPro" id="IPR050377">
    <property type="entry name" value="Radical_SAM_PqqE_MftC-like"/>
</dbReference>
<keyword evidence="4" id="KW-0411">Iron-sulfur</keyword>
<dbReference type="SFLD" id="SFLDS00029">
    <property type="entry name" value="Radical_SAM"/>
    <property type="match status" value="1"/>
</dbReference>
<dbReference type="SFLD" id="SFLDG01067">
    <property type="entry name" value="SPASM/twitch_domain_containing"/>
    <property type="match status" value="1"/>
</dbReference>
<dbReference type="InterPro" id="IPR013785">
    <property type="entry name" value="Aldolase_TIM"/>
</dbReference>
<dbReference type="AlphaFoldDB" id="A0A7X3BZF6"/>
<dbReference type="EMBL" id="WNHU01000550">
    <property type="protein sequence ID" value="MTV44596.1"/>
    <property type="molecule type" value="Genomic_DNA"/>
</dbReference>
<dbReference type="PANTHER" id="PTHR11228">
    <property type="entry name" value="RADICAL SAM DOMAIN PROTEIN"/>
    <property type="match status" value="1"/>
</dbReference>
<keyword evidence="2" id="KW-0479">Metal-binding</keyword>
<dbReference type="PROSITE" id="PS51918">
    <property type="entry name" value="RADICAL_SAM"/>
    <property type="match status" value="1"/>
</dbReference>
<proteinExistence type="predicted"/>
<organism evidence="6 7">
    <name type="scientific">Streptococcus pneumoniae</name>
    <dbReference type="NCBI Taxonomy" id="1313"/>
    <lineage>
        <taxon>Bacteria</taxon>
        <taxon>Bacillati</taxon>
        <taxon>Bacillota</taxon>
        <taxon>Bacilli</taxon>
        <taxon>Lactobacillales</taxon>
        <taxon>Streptococcaceae</taxon>
        <taxon>Streptococcus</taxon>
    </lineage>
</organism>
<protein>
    <submittedName>
        <fullName evidence="6">4Fe-4S cluster-binding domain-containing protein</fullName>
    </submittedName>
</protein>
<dbReference type="Pfam" id="PF04055">
    <property type="entry name" value="Radical_SAM"/>
    <property type="match status" value="1"/>
</dbReference>
<evidence type="ECO:0000256" key="4">
    <source>
        <dbReference type="ARBA" id="ARBA00023014"/>
    </source>
</evidence>
<dbReference type="SUPFAM" id="SSF102114">
    <property type="entry name" value="Radical SAM enzymes"/>
    <property type="match status" value="1"/>
</dbReference>
<dbReference type="GO" id="GO:0046872">
    <property type="term" value="F:metal ion binding"/>
    <property type="evidence" value="ECO:0007669"/>
    <property type="project" value="UniProtKB-KW"/>
</dbReference>
<reference evidence="6 7" key="1">
    <citation type="submission" date="2019-11" db="EMBL/GenBank/DDBJ databases">
        <title>Growth characteristics of pneumococcus vary with the chemical composition of the capsule and with environmental conditions.</title>
        <authorList>
            <person name="Tothpal A."/>
            <person name="Desobry K."/>
            <person name="Joshi S."/>
            <person name="Wyllie A.L."/>
            <person name="Weinberger D.M."/>
        </authorList>
    </citation>
    <scope>NUCLEOTIDE SEQUENCE [LARGE SCALE GENOMIC DNA]</scope>
    <source>
        <strain evidence="7">pnumococcus09N</strain>
    </source>
</reference>
<evidence type="ECO:0000313" key="7">
    <source>
        <dbReference type="Proteomes" id="UP000467349"/>
    </source>
</evidence>
<feature type="domain" description="Radical SAM core" evidence="5">
    <location>
        <begin position="1"/>
        <end position="97"/>
    </location>
</feature>
<accession>A0A7X3BZF6</accession>
<name>A0A7X3BZF6_STREE</name>
<dbReference type="Proteomes" id="UP000467349">
    <property type="component" value="Unassembled WGS sequence"/>
</dbReference>
<gene>
    <name evidence="6" type="ORF">GM545_13765</name>
</gene>
<dbReference type="InterPro" id="IPR058240">
    <property type="entry name" value="rSAM_sf"/>
</dbReference>
<evidence type="ECO:0000259" key="5">
    <source>
        <dbReference type="PROSITE" id="PS51918"/>
    </source>
</evidence>
<evidence type="ECO:0000256" key="2">
    <source>
        <dbReference type="ARBA" id="ARBA00022723"/>
    </source>
</evidence>